<name>E1YCS6_9BACT</name>
<feature type="domain" description="ABC transmembrane type-1" evidence="15">
    <location>
        <begin position="19"/>
        <end position="302"/>
    </location>
</feature>
<keyword evidence="10 13" id="KW-0472">Membrane</keyword>
<dbReference type="InterPro" id="IPR039421">
    <property type="entry name" value="Type_1_exporter"/>
</dbReference>
<proteinExistence type="inferred from homology"/>
<dbReference type="InterPro" id="IPR027417">
    <property type="entry name" value="P-loop_NTPase"/>
</dbReference>
<dbReference type="EC" id="7.6.2.2" evidence="3"/>
<dbReference type="InterPro" id="IPR036640">
    <property type="entry name" value="ABC1_TM_sf"/>
</dbReference>
<gene>
    <name evidence="16" type="ORF">N47_G36940</name>
</gene>
<sequence length="581" mass="65070">MKSIELIKPYFIKNRFMIATGMLCLIAVDFLQLIIPRIMKLAIDDLTLFQADTKKLAIYALYIIGIAILMTVFRYLWRKFLIGTSRVVEEGLRNRLFDHIQSLSSPYFDKTKTGDIMAHATNDIMHIRMAIGMGMVALTDAIILGFSAIGFMLYINRTLTMFALIPMPFIVFGARFFSRKMHRLYGAVQESFSELTESVREQFAGIQVIKAYTREKEESLLVEAKSKDYIKKNIKLVKITGFFFPMMLFFSNISLVIVLYLGGRQTIYSTITPGDFVAFINYLALITWPMMAMGWVTNLVQRGKASLDRINRIMDTTPEIFDKSDAKAINGDAGEIVFENVSFSYKEGAKLVLSDINIRIEKGKITGIAGPPGSGKTTLLSLIPRLYDVSGGQILIGGEDIRTIRIFDIRDTISFMPQEPFLFDGTIRDNITLGSKSINESNLEILMEKASLLETVKSFPAGVDTLVGEKGVILSGGQKQRIALARALLADSPVLILDDPVSQVDVETGSAIINNIKSMEGKKTIIIVSHRLSALCFADQILVMDEGKIIESGDHDLLMKLGKYYAKTFRMQEIEEEMNAL</sequence>
<keyword evidence="5" id="KW-1003">Cell membrane</keyword>
<comment type="catalytic activity">
    <reaction evidence="11">
        <text>ATP + H2O + xenobioticSide 1 = ADP + phosphate + xenobioticSide 2.</text>
        <dbReference type="EC" id="7.6.2.2"/>
    </reaction>
</comment>
<dbReference type="FunFam" id="3.40.50.300:FF:000221">
    <property type="entry name" value="Multidrug ABC transporter ATP-binding protein"/>
    <property type="match status" value="1"/>
</dbReference>
<dbReference type="CDD" id="cd18541">
    <property type="entry name" value="ABC_6TM_TmrB_like"/>
    <property type="match status" value="1"/>
</dbReference>
<dbReference type="PROSITE" id="PS50893">
    <property type="entry name" value="ABC_TRANSPORTER_2"/>
    <property type="match status" value="1"/>
</dbReference>
<evidence type="ECO:0000256" key="13">
    <source>
        <dbReference type="SAM" id="Phobius"/>
    </source>
</evidence>
<feature type="transmembrane region" description="Helical" evidence="13">
    <location>
        <begin position="236"/>
        <end position="259"/>
    </location>
</feature>
<feature type="transmembrane region" description="Helical" evidence="13">
    <location>
        <begin position="135"/>
        <end position="155"/>
    </location>
</feature>
<evidence type="ECO:0000256" key="5">
    <source>
        <dbReference type="ARBA" id="ARBA00022475"/>
    </source>
</evidence>
<dbReference type="EMBL" id="FR695868">
    <property type="protein sequence ID" value="CBX28370.1"/>
    <property type="molecule type" value="Genomic_DNA"/>
</dbReference>
<dbReference type="Gene3D" id="3.40.50.300">
    <property type="entry name" value="P-loop containing nucleotide triphosphate hydrolases"/>
    <property type="match status" value="1"/>
</dbReference>
<organism evidence="16">
    <name type="scientific">uncultured Desulfobacterium sp</name>
    <dbReference type="NCBI Taxonomy" id="201089"/>
    <lineage>
        <taxon>Bacteria</taxon>
        <taxon>Pseudomonadati</taxon>
        <taxon>Thermodesulfobacteriota</taxon>
        <taxon>Desulfobacteria</taxon>
        <taxon>Desulfobacterales</taxon>
        <taxon>Desulfobacteriaceae</taxon>
        <taxon>Desulfobacterium</taxon>
        <taxon>environmental samples</taxon>
    </lineage>
</organism>
<protein>
    <recommendedName>
        <fullName evidence="12">Multidrug resistance-like ATP-binding protein MdlA</fullName>
        <ecNumber evidence="3">7.6.2.2</ecNumber>
    </recommendedName>
</protein>
<evidence type="ECO:0000256" key="7">
    <source>
        <dbReference type="ARBA" id="ARBA00022741"/>
    </source>
</evidence>
<dbReference type="SMART" id="SM00382">
    <property type="entry name" value="AAA"/>
    <property type="match status" value="1"/>
</dbReference>
<dbReference type="GO" id="GO:0015421">
    <property type="term" value="F:ABC-type oligopeptide transporter activity"/>
    <property type="evidence" value="ECO:0007669"/>
    <property type="project" value="TreeGrafter"/>
</dbReference>
<keyword evidence="8" id="KW-0067">ATP-binding</keyword>
<evidence type="ECO:0000259" key="15">
    <source>
        <dbReference type="PROSITE" id="PS50929"/>
    </source>
</evidence>
<dbReference type="SUPFAM" id="SSF90123">
    <property type="entry name" value="ABC transporter transmembrane region"/>
    <property type="match status" value="1"/>
</dbReference>
<evidence type="ECO:0000256" key="11">
    <source>
        <dbReference type="ARBA" id="ARBA00034018"/>
    </source>
</evidence>
<dbReference type="PROSITE" id="PS00211">
    <property type="entry name" value="ABC_TRANSPORTER_1"/>
    <property type="match status" value="1"/>
</dbReference>
<dbReference type="Pfam" id="PF00005">
    <property type="entry name" value="ABC_tran"/>
    <property type="match status" value="1"/>
</dbReference>
<dbReference type="InterPro" id="IPR003593">
    <property type="entry name" value="AAA+_ATPase"/>
</dbReference>
<dbReference type="GO" id="GO:0005524">
    <property type="term" value="F:ATP binding"/>
    <property type="evidence" value="ECO:0007669"/>
    <property type="project" value="UniProtKB-KW"/>
</dbReference>
<keyword evidence="9 13" id="KW-1133">Transmembrane helix</keyword>
<dbReference type="InterPro" id="IPR003439">
    <property type="entry name" value="ABC_transporter-like_ATP-bd"/>
</dbReference>
<dbReference type="Pfam" id="PF00664">
    <property type="entry name" value="ABC_membrane"/>
    <property type="match status" value="1"/>
</dbReference>
<comment type="subcellular location">
    <subcellularLocation>
        <location evidence="1">Cell membrane</location>
        <topology evidence="1">Multi-pass membrane protein</topology>
    </subcellularLocation>
</comment>
<keyword evidence="4" id="KW-0813">Transport</keyword>
<reference evidence="16" key="1">
    <citation type="journal article" date="2011" name="Environ. Microbiol.">
        <title>Genomic insights into the metabolic potential of the polycyclic aromatic hydrocarbon degrading sulfate-reducing Deltaproteobacterium N47.</title>
        <authorList>
            <person name="Bergmann F."/>
            <person name="Selesi D."/>
            <person name="Weinmaier T."/>
            <person name="Tischler P."/>
            <person name="Rattei T."/>
            <person name="Meckenstock R.U."/>
        </authorList>
    </citation>
    <scope>NUCLEOTIDE SEQUENCE</scope>
</reference>
<keyword evidence="7" id="KW-0547">Nucleotide-binding</keyword>
<dbReference type="GO" id="GO:0016887">
    <property type="term" value="F:ATP hydrolysis activity"/>
    <property type="evidence" value="ECO:0007669"/>
    <property type="project" value="InterPro"/>
</dbReference>
<accession>E1YCS6</accession>
<dbReference type="InterPro" id="IPR017871">
    <property type="entry name" value="ABC_transporter-like_CS"/>
</dbReference>
<dbReference type="GO" id="GO:0008559">
    <property type="term" value="F:ABC-type xenobiotic transporter activity"/>
    <property type="evidence" value="ECO:0007669"/>
    <property type="project" value="UniProtKB-EC"/>
</dbReference>
<feature type="domain" description="ABC transporter" evidence="14">
    <location>
        <begin position="336"/>
        <end position="571"/>
    </location>
</feature>
<dbReference type="Gene3D" id="1.20.1560.10">
    <property type="entry name" value="ABC transporter type 1, transmembrane domain"/>
    <property type="match status" value="1"/>
</dbReference>
<evidence type="ECO:0000313" key="16">
    <source>
        <dbReference type="EMBL" id="CBX28370.1"/>
    </source>
</evidence>
<dbReference type="PANTHER" id="PTHR43394:SF1">
    <property type="entry name" value="ATP-BINDING CASSETTE SUB-FAMILY B MEMBER 10, MITOCHONDRIAL"/>
    <property type="match status" value="1"/>
</dbReference>
<evidence type="ECO:0000256" key="9">
    <source>
        <dbReference type="ARBA" id="ARBA00022989"/>
    </source>
</evidence>
<comment type="similarity">
    <text evidence="2">Belongs to the ABC transporter superfamily. Drug exporter-2 (TC 3.A.1.117) family.</text>
</comment>
<feature type="transmembrane region" description="Helical" evidence="13">
    <location>
        <begin position="56"/>
        <end position="77"/>
    </location>
</feature>
<evidence type="ECO:0000256" key="12">
    <source>
        <dbReference type="ARBA" id="ARBA00074518"/>
    </source>
</evidence>
<evidence type="ECO:0000256" key="3">
    <source>
        <dbReference type="ARBA" id="ARBA00012191"/>
    </source>
</evidence>
<evidence type="ECO:0000259" key="14">
    <source>
        <dbReference type="PROSITE" id="PS50893"/>
    </source>
</evidence>
<keyword evidence="6 13" id="KW-0812">Transmembrane</keyword>
<dbReference type="FunFam" id="1.20.1560.10:FF:000011">
    <property type="entry name" value="Multidrug ABC transporter ATP-binding protein"/>
    <property type="match status" value="1"/>
</dbReference>
<evidence type="ECO:0000256" key="2">
    <source>
        <dbReference type="ARBA" id="ARBA00006526"/>
    </source>
</evidence>
<dbReference type="PANTHER" id="PTHR43394">
    <property type="entry name" value="ATP-DEPENDENT PERMEASE MDL1, MITOCHONDRIAL"/>
    <property type="match status" value="1"/>
</dbReference>
<evidence type="ECO:0000256" key="6">
    <source>
        <dbReference type="ARBA" id="ARBA00022692"/>
    </source>
</evidence>
<dbReference type="AlphaFoldDB" id="E1YCS6"/>
<evidence type="ECO:0000256" key="10">
    <source>
        <dbReference type="ARBA" id="ARBA00023136"/>
    </source>
</evidence>
<dbReference type="PROSITE" id="PS50929">
    <property type="entry name" value="ABC_TM1F"/>
    <property type="match status" value="1"/>
</dbReference>
<evidence type="ECO:0000256" key="4">
    <source>
        <dbReference type="ARBA" id="ARBA00022448"/>
    </source>
</evidence>
<dbReference type="SUPFAM" id="SSF52540">
    <property type="entry name" value="P-loop containing nucleoside triphosphate hydrolases"/>
    <property type="match status" value="1"/>
</dbReference>
<dbReference type="InterPro" id="IPR011527">
    <property type="entry name" value="ABC1_TM_dom"/>
</dbReference>
<feature type="transmembrane region" description="Helical" evidence="13">
    <location>
        <begin position="16"/>
        <end position="36"/>
    </location>
</feature>
<dbReference type="GO" id="GO:0005886">
    <property type="term" value="C:plasma membrane"/>
    <property type="evidence" value="ECO:0007669"/>
    <property type="project" value="UniProtKB-SubCell"/>
</dbReference>
<evidence type="ECO:0000256" key="8">
    <source>
        <dbReference type="ARBA" id="ARBA00022840"/>
    </source>
</evidence>
<feature type="transmembrane region" description="Helical" evidence="13">
    <location>
        <begin position="279"/>
        <end position="300"/>
    </location>
</feature>
<evidence type="ECO:0000256" key="1">
    <source>
        <dbReference type="ARBA" id="ARBA00004651"/>
    </source>
</evidence>
<feature type="transmembrane region" description="Helical" evidence="13">
    <location>
        <begin position="161"/>
        <end position="178"/>
    </location>
</feature>